<dbReference type="PANTHER" id="PTHR37299">
    <property type="entry name" value="TRANSCRIPTIONAL REGULATOR-RELATED"/>
    <property type="match status" value="1"/>
</dbReference>
<sequence>MIQFAVCDDEPAMQQALCAEINAWMQEQNETAYHISCFCGGRALLESACDFDIVFLDIQMEQLNGMETAKMLRQRSASTVLIFVTVSKEYVFDAFEVTAYDYLLKPLNRERFQRTMNRVLAGFNQAAPSIVVQKGTSCEVIPLAQIVYCEVQGRKIYIHQENGMVTDYYDKLEEFERRLDRRFFKCHRSYLVNLDKVRGCHAGQAALSDGSEIPVSRLRERQLTEALLRHMKETRGSYGCL</sequence>
<feature type="domain" description="Response regulatory" evidence="4">
    <location>
        <begin position="3"/>
        <end position="120"/>
    </location>
</feature>
<dbReference type="Proteomes" id="UP000824209">
    <property type="component" value="Unassembled WGS sequence"/>
</dbReference>
<keyword evidence="3" id="KW-0597">Phosphoprotein</keyword>
<dbReference type="SMART" id="SM00448">
    <property type="entry name" value="REC"/>
    <property type="match status" value="1"/>
</dbReference>
<dbReference type="PROSITE" id="PS50930">
    <property type="entry name" value="HTH_LYTTR"/>
    <property type="match status" value="1"/>
</dbReference>
<dbReference type="PROSITE" id="PS50110">
    <property type="entry name" value="RESPONSE_REGULATORY"/>
    <property type="match status" value="1"/>
</dbReference>
<dbReference type="GO" id="GO:0000156">
    <property type="term" value="F:phosphorelay response regulator activity"/>
    <property type="evidence" value="ECO:0007669"/>
    <property type="project" value="InterPro"/>
</dbReference>
<evidence type="ECO:0000256" key="1">
    <source>
        <dbReference type="ARBA" id="ARBA00018672"/>
    </source>
</evidence>
<dbReference type="InterPro" id="IPR046947">
    <property type="entry name" value="LytR-like"/>
</dbReference>
<feature type="modified residue" description="4-aspartylphosphate" evidence="3">
    <location>
        <position position="57"/>
    </location>
</feature>
<gene>
    <name evidence="6" type="ORF">H9943_07505</name>
</gene>
<dbReference type="SMART" id="SM00850">
    <property type="entry name" value="LytTR"/>
    <property type="match status" value="1"/>
</dbReference>
<organism evidence="6 7">
    <name type="scientific">Candidatus Ruthenibacterium avium</name>
    <dbReference type="NCBI Taxonomy" id="2838751"/>
    <lineage>
        <taxon>Bacteria</taxon>
        <taxon>Bacillati</taxon>
        <taxon>Bacillota</taxon>
        <taxon>Clostridia</taxon>
        <taxon>Eubacteriales</taxon>
        <taxon>Oscillospiraceae</taxon>
        <taxon>Ruthenibacterium</taxon>
    </lineage>
</organism>
<reference evidence="6" key="2">
    <citation type="submission" date="2021-04" db="EMBL/GenBank/DDBJ databases">
        <authorList>
            <person name="Gilroy R."/>
        </authorList>
    </citation>
    <scope>NUCLEOTIDE SEQUENCE</scope>
    <source>
        <strain evidence="6">ChiBcec8-14828</strain>
    </source>
</reference>
<dbReference type="EMBL" id="DWYA01000061">
    <property type="protein sequence ID" value="HJB40227.1"/>
    <property type="molecule type" value="Genomic_DNA"/>
</dbReference>
<evidence type="ECO:0000259" key="4">
    <source>
        <dbReference type="PROSITE" id="PS50110"/>
    </source>
</evidence>
<dbReference type="InterPro" id="IPR011006">
    <property type="entry name" value="CheY-like_superfamily"/>
</dbReference>
<accession>A0A9D2M3A6</accession>
<dbReference type="PANTHER" id="PTHR37299:SF1">
    <property type="entry name" value="STAGE 0 SPORULATION PROTEIN A HOMOLOG"/>
    <property type="match status" value="1"/>
</dbReference>
<protein>
    <recommendedName>
        <fullName evidence="1">Stage 0 sporulation protein A homolog</fullName>
    </recommendedName>
</protein>
<dbReference type="Gene3D" id="2.40.50.1020">
    <property type="entry name" value="LytTr DNA-binding domain"/>
    <property type="match status" value="1"/>
</dbReference>
<dbReference type="GO" id="GO:0003677">
    <property type="term" value="F:DNA binding"/>
    <property type="evidence" value="ECO:0007669"/>
    <property type="project" value="UniProtKB-KW"/>
</dbReference>
<comment type="caution">
    <text evidence="6">The sequence shown here is derived from an EMBL/GenBank/DDBJ whole genome shotgun (WGS) entry which is preliminary data.</text>
</comment>
<dbReference type="InterPro" id="IPR001789">
    <property type="entry name" value="Sig_transdc_resp-reg_receiver"/>
</dbReference>
<reference evidence="6" key="1">
    <citation type="journal article" date="2021" name="PeerJ">
        <title>Extensive microbial diversity within the chicken gut microbiome revealed by metagenomics and culture.</title>
        <authorList>
            <person name="Gilroy R."/>
            <person name="Ravi A."/>
            <person name="Getino M."/>
            <person name="Pursley I."/>
            <person name="Horton D.L."/>
            <person name="Alikhan N.F."/>
            <person name="Baker D."/>
            <person name="Gharbi K."/>
            <person name="Hall N."/>
            <person name="Watson M."/>
            <person name="Adriaenssens E.M."/>
            <person name="Foster-Nyarko E."/>
            <person name="Jarju S."/>
            <person name="Secka A."/>
            <person name="Antonio M."/>
            <person name="Oren A."/>
            <person name="Chaudhuri R.R."/>
            <person name="La Ragione R."/>
            <person name="Hildebrand F."/>
            <person name="Pallen M.J."/>
        </authorList>
    </citation>
    <scope>NUCLEOTIDE SEQUENCE</scope>
    <source>
        <strain evidence="6">ChiBcec8-14828</strain>
    </source>
</reference>
<evidence type="ECO:0000256" key="2">
    <source>
        <dbReference type="ARBA" id="ARBA00024867"/>
    </source>
</evidence>
<evidence type="ECO:0000256" key="3">
    <source>
        <dbReference type="PROSITE-ProRule" id="PRU00169"/>
    </source>
</evidence>
<evidence type="ECO:0000313" key="6">
    <source>
        <dbReference type="EMBL" id="HJB40227.1"/>
    </source>
</evidence>
<comment type="function">
    <text evidence="2">May play the central regulatory role in sporulation. It may be an element of the effector pathway responsible for the activation of sporulation genes in response to nutritional stress. Spo0A may act in concert with spo0H (a sigma factor) to control the expression of some genes that are critical to the sporulation process.</text>
</comment>
<name>A0A9D2M3A6_9FIRM</name>
<proteinExistence type="predicted"/>
<dbReference type="AlphaFoldDB" id="A0A9D2M3A6"/>
<keyword evidence="6" id="KW-0238">DNA-binding</keyword>
<dbReference type="SUPFAM" id="SSF52172">
    <property type="entry name" value="CheY-like"/>
    <property type="match status" value="1"/>
</dbReference>
<dbReference type="InterPro" id="IPR007492">
    <property type="entry name" value="LytTR_DNA-bd_dom"/>
</dbReference>
<evidence type="ECO:0000259" key="5">
    <source>
        <dbReference type="PROSITE" id="PS50930"/>
    </source>
</evidence>
<dbReference type="Gene3D" id="3.40.50.2300">
    <property type="match status" value="1"/>
</dbReference>
<dbReference type="Pfam" id="PF00072">
    <property type="entry name" value="Response_reg"/>
    <property type="match status" value="1"/>
</dbReference>
<feature type="domain" description="HTH LytTR-type" evidence="5">
    <location>
        <begin position="130"/>
        <end position="229"/>
    </location>
</feature>
<dbReference type="Pfam" id="PF04397">
    <property type="entry name" value="LytTR"/>
    <property type="match status" value="1"/>
</dbReference>
<evidence type="ECO:0000313" key="7">
    <source>
        <dbReference type="Proteomes" id="UP000824209"/>
    </source>
</evidence>